<dbReference type="InterPro" id="IPR036162">
    <property type="entry name" value="Resolvase-like_N_sf"/>
</dbReference>
<dbReference type="SUPFAM" id="SSF53041">
    <property type="entry name" value="Resolvase-like"/>
    <property type="match status" value="1"/>
</dbReference>
<dbReference type="PROSITE" id="PS00397">
    <property type="entry name" value="RECOMBINASES_1"/>
    <property type="match status" value="1"/>
</dbReference>
<keyword evidence="9" id="KW-1185">Reference proteome</keyword>
<feature type="coiled-coil region" evidence="5">
    <location>
        <begin position="383"/>
        <end position="438"/>
    </location>
</feature>
<dbReference type="SMART" id="SM00857">
    <property type="entry name" value="Resolvase"/>
    <property type="match status" value="1"/>
</dbReference>
<comment type="caution">
    <text evidence="8">The sequence shown here is derived from an EMBL/GenBank/DDBJ whole genome shotgun (WGS) entry which is preliminary data.</text>
</comment>
<evidence type="ECO:0000259" key="6">
    <source>
        <dbReference type="PROSITE" id="PS51736"/>
    </source>
</evidence>
<dbReference type="PROSITE" id="PS51736">
    <property type="entry name" value="RECOMBINASES_3"/>
    <property type="match status" value="1"/>
</dbReference>
<evidence type="ECO:0000256" key="2">
    <source>
        <dbReference type="ARBA" id="ARBA00023125"/>
    </source>
</evidence>
<dbReference type="InterPro" id="IPR011109">
    <property type="entry name" value="DNA_bind_recombinase_dom"/>
</dbReference>
<dbReference type="Proteomes" id="UP001597040">
    <property type="component" value="Unassembled WGS sequence"/>
</dbReference>
<keyword evidence="5" id="KW-0175">Coiled coil</keyword>
<evidence type="ECO:0000256" key="3">
    <source>
        <dbReference type="ARBA" id="ARBA00023172"/>
    </source>
</evidence>
<dbReference type="RefSeq" id="WP_390364363.1">
    <property type="nucleotide sequence ID" value="NZ_JBHTKJ010000067.1"/>
</dbReference>
<dbReference type="InterPro" id="IPR006118">
    <property type="entry name" value="Recombinase_CS"/>
</dbReference>
<dbReference type="Gene3D" id="3.40.50.1390">
    <property type="entry name" value="Resolvase, N-terminal catalytic domain"/>
    <property type="match status" value="1"/>
</dbReference>
<dbReference type="Pfam" id="PF13408">
    <property type="entry name" value="Zn_ribbon_recom"/>
    <property type="match status" value="1"/>
</dbReference>
<organism evidence="8 9">
    <name type="scientific">Virgibacillus byunsanensis</name>
    <dbReference type="NCBI Taxonomy" id="570945"/>
    <lineage>
        <taxon>Bacteria</taxon>
        <taxon>Bacillati</taxon>
        <taxon>Bacillota</taxon>
        <taxon>Bacilli</taxon>
        <taxon>Bacillales</taxon>
        <taxon>Bacillaceae</taxon>
        <taxon>Virgibacillus</taxon>
    </lineage>
</organism>
<dbReference type="InterPro" id="IPR050639">
    <property type="entry name" value="SSR_resolvase"/>
</dbReference>
<dbReference type="CDD" id="cd00338">
    <property type="entry name" value="Ser_Recombinase"/>
    <property type="match status" value="1"/>
</dbReference>
<evidence type="ECO:0000313" key="8">
    <source>
        <dbReference type="EMBL" id="MFD1040357.1"/>
    </source>
</evidence>
<dbReference type="PROSITE" id="PS51737">
    <property type="entry name" value="RECOMBINASE_DNA_BIND"/>
    <property type="match status" value="1"/>
</dbReference>
<dbReference type="PANTHER" id="PTHR30461:SF23">
    <property type="entry name" value="DNA RECOMBINASE-RELATED"/>
    <property type="match status" value="1"/>
</dbReference>
<dbReference type="PANTHER" id="PTHR30461">
    <property type="entry name" value="DNA-INVERTASE FROM LAMBDOID PROPHAGE"/>
    <property type="match status" value="1"/>
</dbReference>
<dbReference type="EMBL" id="JBHTKJ010000067">
    <property type="protein sequence ID" value="MFD1040357.1"/>
    <property type="molecule type" value="Genomic_DNA"/>
</dbReference>
<dbReference type="Pfam" id="PF00239">
    <property type="entry name" value="Resolvase"/>
    <property type="match status" value="1"/>
</dbReference>
<evidence type="ECO:0000313" key="9">
    <source>
        <dbReference type="Proteomes" id="UP001597040"/>
    </source>
</evidence>
<dbReference type="Gene3D" id="3.90.1750.20">
    <property type="entry name" value="Putative Large Serine Recombinase, Chain B, Domain 2"/>
    <property type="match status" value="1"/>
</dbReference>
<keyword evidence="2" id="KW-0238">DNA-binding</keyword>
<evidence type="ECO:0000256" key="1">
    <source>
        <dbReference type="ARBA" id="ARBA00022908"/>
    </source>
</evidence>
<evidence type="ECO:0000256" key="5">
    <source>
        <dbReference type="SAM" id="Coils"/>
    </source>
</evidence>
<feature type="domain" description="Recombinase" evidence="7">
    <location>
        <begin position="161"/>
        <end position="281"/>
    </location>
</feature>
<dbReference type="InterPro" id="IPR006119">
    <property type="entry name" value="Resolv_N"/>
</dbReference>
<dbReference type="Pfam" id="PF07508">
    <property type="entry name" value="Recombinase"/>
    <property type="match status" value="1"/>
</dbReference>
<proteinExistence type="predicted"/>
<sequence>MTNPTKAALYARVSTEEQATEGYSIQAQIGEIETYAKNNNMEIVGRYVDEGVSGKNISGRPEMKRLLMDIDDNHFSKVIVYKIDRISRKSKDALDIAERCEMANVSLISLKENFDIATPMGKMVFQMMSNFSEYERNSIIERGKMGMIQRAKEGYYNGGRVLGYDSVNKELVINEEEAHVIRLIFDYAEQDLGNKAIVNRINPMGYKTKRGFEFSINTVKTILENPIYIGKIRFNMYENWSEKHRKGKNKDYILVDGRHEAIIDQEQWNMVQQNRKKRSTKPSRSNKPYILNGLLRCPKCGYGMVSASSKGSKGKTYRYYVCGLFHNKGSKVCSAHSIRADLAEQQVMEELKRIVSEPFVLNQIIDNVNVKRRDAKTPINDEIKTLQSKLNKVEVRINNITEQLMDDPSLVAIFKPKLKGLTEEQQDFQNRLEALNSELGECDTTPIDAQALHHLLNNFEKVMKDADPERQKALLRLIIKNIQISKEAPRGIGRHIEKINLHFDFTIEGLEEQSLELLDAVGMDFVEPVENWMLEKKDGKMLSEMMDSLNILPLKDVRFTTIYPKPPINLLQQD</sequence>
<name>A0ABW3LRQ7_9BACI</name>
<protein>
    <submittedName>
        <fullName evidence="8">Recombinase family protein</fullName>
    </submittedName>
</protein>
<keyword evidence="1" id="KW-0229">DNA integration</keyword>
<keyword evidence="3" id="KW-0233">DNA recombination</keyword>
<feature type="active site" description="O-(5'-phospho-DNA)-serine intermediate" evidence="4">
    <location>
        <position position="14"/>
    </location>
</feature>
<reference evidence="9" key="1">
    <citation type="journal article" date="2019" name="Int. J. Syst. Evol. Microbiol.">
        <title>The Global Catalogue of Microorganisms (GCM) 10K type strain sequencing project: providing services to taxonomists for standard genome sequencing and annotation.</title>
        <authorList>
            <consortium name="The Broad Institute Genomics Platform"/>
            <consortium name="The Broad Institute Genome Sequencing Center for Infectious Disease"/>
            <person name="Wu L."/>
            <person name="Ma J."/>
        </authorList>
    </citation>
    <scope>NUCLEOTIDE SEQUENCE [LARGE SCALE GENOMIC DNA]</scope>
    <source>
        <strain evidence="9">CCUG 56754</strain>
    </source>
</reference>
<gene>
    <name evidence="8" type="ORF">ACFQ3N_18435</name>
</gene>
<evidence type="ECO:0000259" key="7">
    <source>
        <dbReference type="PROSITE" id="PS51737"/>
    </source>
</evidence>
<accession>A0ABW3LRQ7</accession>
<feature type="domain" description="Resolvase/invertase-type recombinase catalytic" evidence="6">
    <location>
        <begin position="6"/>
        <end position="154"/>
    </location>
</feature>
<evidence type="ECO:0000256" key="4">
    <source>
        <dbReference type="PROSITE-ProRule" id="PRU10137"/>
    </source>
</evidence>
<dbReference type="InterPro" id="IPR025827">
    <property type="entry name" value="Zn_ribbon_recom_dom"/>
</dbReference>
<dbReference type="InterPro" id="IPR038109">
    <property type="entry name" value="DNA_bind_recomb_sf"/>
</dbReference>